<sequence>MTPGKATMLDTLREMLDREVPALLEEFRVPGLGIGLRIGDESLGLGYGVTHLEHPLPVDGDTVFQVGSISKTFVGIVVAQLEREGLLDIEAPVAPLLADLGTLDPRITTRHLITHGAGIDAQYMIGRAHELLADHADDSIQASIQHFADDAVMFEPGTDFSYSGPGFMVAAAVVERVTGRVWADVLRERVLEPAGMARTFTTADEVITYRVAAPHDIVDDRASLARDEGWQRHWQLPGWDVPGGGVLSTPNELMRYLDYAWRTEPGTGFFGLLANRGVPGLDIAYAWMREPRRGRFAFGHDGLTIGYSSRLLGYPEDRIGYALLTNSVKGGPLKDAVERRILDVLFGAETPSVDAGEPLEPYLDLVGRYDCGFYGQVDLRLREDGSAFELIALPAARQDGTFTIDPMSSPRLLPAGPGVLSSDPGSEFPEDLITYVRDSSGKPVALRIHERISERVA</sequence>
<proteinExistence type="predicted"/>
<dbReference type="SUPFAM" id="SSF56601">
    <property type="entry name" value="beta-lactamase/transpeptidase-like"/>
    <property type="match status" value="1"/>
</dbReference>
<dbReference type="PANTHER" id="PTHR46825">
    <property type="entry name" value="D-ALANYL-D-ALANINE-CARBOXYPEPTIDASE/ENDOPEPTIDASE AMPH"/>
    <property type="match status" value="1"/>
</dbReference>
<dbReference type="PANTHER" id="PTHR46825:SF9">
    <property type="entry name" value="BETA-LACTAMASE-RELATED DOMAIN-CONTAINING PROTEIN"/>
    <property type="match status" value="1"/>
</dbReference>
<gene>
    <name evidence="2" type="ORF">GCM10009768_02030</name>
</gene>
<evidence type="ECO:0000313" key="3">
    <source>
        <dbReference type="Proteomes" id="UP001500851"/>
    </source>
</evidence>
<comment type="caution">
    <text evidence="2">The sequence shown here is derived from an EMBL/GenBank/DDBJ whole genome shotgun (WGS) entry which is preliminary data.</text>
</comment>
<evidence type="ECO:0000313" key="2">
    <source>
        <dbReference type="EMBL" id="GAA1777130.1"/>
    </source>
</evidence>
<dbReference type="InterPro" id="IPR001466">
    <property type="entry name" value="Beta-lactam-related"/>
</dbReference>
<name>A0ABP4XIQ0_9MICO</name>
<dbReference type="Proteomes" id="UP001500851">
    <property type="component" value="Unassembled WGS sequence"/>
</dbReference>
<dbReference type="Pfam" id="PF00144">
    <property type="entry name" value="Beta-lactamase"/>
    <property type="match status" value="1"/>
</dbReference>
<evidence type="ECO:0000259" key="1">
    <source>
        <dbReference type="Pfam" id="PF00144"/>
    </source>
</evidence>
<accession>A0ABP4XIQ0</accession>
<dbReference type="Gene3D" id="3.40.710.10">
    <property type="entry name" value="DD-peptidase/beta-lactamase superfamily"/>
    <property type="match status" value="1"/>
</dbReference>
<keyword evidence="3" id="KW-1185">Reference proteome</keyword>
<dbReference type="InterPro" id="IPR012338">
    <property type="entry name" value="Beta-lactam/transpept-like"/>
</dbReference>
<dbReference type="RefSeq" id="WP_344028175.1">
    <property type="nucleotide sequence ID" value="NZ_BAAAOB010000001.1"/>
</dbReference>
<dbReference type="InterPro" id="IPR050491">
    <property type="entry name" value="AmpC-like"/>
</dbReference>
<feature type="domain" description="Beta-lactamase-related" evidence="1">
    <location>
        <begin position="17"/>
        <end position="344"/>
    </location>
</feature>
<protein>
    <recommendedName>
        <fullName evidence="1">Beta-lactamase-related domain-containing protein</fullName>
    </recommendedName>
</protein>
<organism evidence="2 3">
    <name type="scientific">Leucobacter iarius</name>
    <dbReference type="NCBI Taxonomy" id="333963"/>
    <lineage>
        <taxon>Bacteria</taxon>
        <taxon>Bacillati</taxon>
        <taxon>Actinomycetota</taxon>
        <taxon>Actinomycetes</taxon>
        <taxon>Micrococcales</taxon>
        <taxon>Microbacteriaceae</taxon>
        <taxon>Leucobacter</taxon>
    </lineage>
</organism>
<dbReference type="EMBL" id="BAAAOB010000001">
    <property type="protein sequence ID" value="GAA1777130.1"/>
    <property type="molecule type" value="Genomic_DNA"/>
</dbReference>
<reference evidence="3" key="1">
    <citation type="journal article" date="2019" name="Int. J. Syst. Evol. Microbiol.">
        <title>The Global Catalogue of Microorganisms (GCM) 10K type strain sequencing project: providing services to taxonomists for standard genome sequencing and annotation.</title>
        <authorList>
            <consortium name="The Broad Institute Genomics Platform"/>
            <consortium name="The Broad Institute Genome Sequencing Center for Infectious Disease"/>
            <person name="Wu L."/>
            <person name="Ma J."/>
        </authorList>
    </citation>
    <scope>NUCLEOTIDE SEQUENCE [LARGE SCALE GENOMIC DNA]</scope>
    <source>
        <strain evidence="3">JCM 14736</strain>
    </source>
</reference>